<dbReference type="GeneID" id="54998559"/>
<dbReference type="KEGG" id="vg:54998559"/>
<organism evidence="1 2">
    <name type="scientific">Gordonia phage Fryberger</name>
    <dbReference type="NCBI Taxonomy" id="2250392"/>
    <lineage>
        <taxon>Viruses</taxon>
        <taxon>Duplodnaviria</taxon>
        <taxon>Heunggongvirae</taxon>
        <taxon>Uroviricota</taxon>
        <taxon>Caudoviricetes</taxon>
        <taxon>Ronaldovirus</taxon>
        <taxon>Ronaldovirus fryberger</taxon>
    </lineage>
</organism>
<name>A0A346FCS7_9CAUD</name>
<gene>
    <name evidence="1" type="primary">128</name>
    <name evidence="1" type="ORF">SEA_FRYBERGER_128</name>
</gene>
<reference evidence="1 2" key="1">
    <citation type="submission" date="2018-06" db="EMBL/GenBank/DDBJ databases">
        <authorList>
            <person name="Searcy Z.E."/>
            <person name="Delesalle V.A."/>
            <person name="Garlena R.A."/>
            <person name="Russell D.A."/>
            <person name="Pope W.H."/>
            <person name="Jacobs-Sera D."/>
            <person name="Hatfull G.F."/>
        </authorList>
    </citation>
    <scope>NUCLEOTIDE SEQUENCE [LARGE SCALE GENOMIC DNA]</scope>
</reference>
<accession>A0A346FCS7</accession>
<evidence type="ECO:0000313" key="1">
    <source>
        <dbReference type="EMBL" id="AXN53541.1"/>
    </source>
</evidence>
<sequence>MIYGSFFLSSLPQPSAGMFEEGKTMDDAIKEFEETISIVNHDWELRGLSDNVCLEYKWDEDRNPVAGGLVKSAGILNTKAHCDCGNCDGTPVVGSIMLVQGESEKQIDLIFMELMANSVMKN</sequence>
<protein>
    <submittedName>
        <fullName evidence="1">Uncharacterized protein</fullName>
    </submittedName>
</protein>
<dbReference type="Proteomes" id="UP000259952">
    <property type="component" value="Segment"/>
</dbReference>
<dbReference type="RefSeq" id="YP_009807678.1">
    <property type="nucleotide sequence ID" value="NC_048027.1"/>
</dbReference>
<keyword evidence="2" id="KW-1185">Reference proteome</keyword>
<proteinExistence type="predicted"/>
<evidence type="ECO:0000313" key="2">
    <source>
        <dbReference type="Proteomes" id="UP000259952"/>
    </source>
</evidence>
<dbReference type="EMBL" id="MH479913">
    <property type="protein sequence ID" value="AXN53541.1"/>
    <property type="molecule type" value="Genomic_DNA"/>
</dbReference>